<evidence type="ECO:0000259" key="2">
    <source>
        <dbReference type="Pfam" id="PF24626"/>
    </source>
</evidence>
<dbReference type="PANTHER" id="PTHR45835">
    <property type="entry name" value="YALI0A06105P"/>
    <property type="match status" value="1"/>
</dbReference>
<feature type="domain" description="Tf2-1-like SH3-like" evidence="2">
    <location>
        <begin position="127"/>
        <end position="171"/>
    </location>
</feature>
<dbReference type="InterPro" id="IPR056924">
    <property type="entry name" value="SH3_Tf2-1"/>
</dbReference>
<feature type="coiled-coil region" evidence="1">
    <location>
        <begin position="95"/>
        <end position="129"/>
    </location>
</feature>
<dbReference type="VEuPathDB" id="FungiDB:SeMB42_g06906"/>
<reference evidence="3 4" key="1">
    <citation type="journal article" date="2019" name="Sci. Rep.">
        <title>Comparative genomics of chytrid fungi reveal insights into the obligate biotrophic and pathogenic lifestyle of Synchytrium endobioticum.</title>
        <authorList>
            <person name="van de Vossenberg B.T.L.H."/>
            <person name="Warris S."/>
            <person name="Nguyen H.D.T."/>
            <person name="van Gent-Pelzer M.P.E."/>
            <person name="Joly D.L."/>
            <person name="van de Geest H.C."/>
            <person name="Bonants P.J.M."/>
            <person name="Smith D.S."/>
            <person name="Levesque C.A."/>
            <person name="van der Lee T.A.J."/>
        </authorList>
    </citation>
    <scope>NUCLEOTIDE SEQUENCE [LARGE SCALE GENOMIC DNA]</scope>
    <source>
        <strain evidence="3 4">LEV6574</strain>
    </source>
</reference>
<proteinExistence type="predicted"/>
<dbReference type="AlphaFoldDB" id="A0A507CRZ9"/>
<gene>
    <name evidence="3" type="ORF">SeLEV6574_g05856</name>
</gene>
<dbReference type="VEuPathDB" id="FungiDB:SeMB42_g02186"/>
<dbReference type="Proteomes" id="UP000320475">
    <property type="component" value="Unassembled WGS sequence"/>
</dbReference>
<dbReference type="EMBL" id="QEAM01000295">
    <property type="protein sequence ID" value="TPX41925.1"/>
    <property type="molecule type" value="Genomic_DNA"/>
</dbReference>
<evidence type="ECO:0000313" key="4">
    <source>
        <dbReference type="Proteomes" id="UP000320475"/>
    </source>
</evidence>
<sequence>MGKKHPYGLLNPLPVPDRRWSDISMDFIQGMPVTTQRKYDTIPVVVDRLTEMSHFTPCHPTTSAEQWKISPYYANYGFNPKMDFLVNPSADALANDAAADNAHALEAILKELKSQMSEAQESYSRISGSKLNTRYIGPFYISKEISTVSFRLQLPNHMKIHPVFHVNLFKPAGIPALVESQHSGIIIPEDRVNRVPHSVIRVNHPGSPPRRRWEWLVHCADSELSDDTWELHSLHSATFEDCEEMLTKFYLGKSLKPPKPSNLETLIYENLQPIRTHNHSVNSLNH</sequence>
<evidence type="ECO:0000256" key="1">
    <source>
        <dbReference type="SAM" id="Coils"/>
    </source>
</evidence>
<organism evidence="3 4">
    <name type="scientific">Synchytrium endobioticum</name>
    <dbReference type="NCBI Taxonomy" id="286115"/>
    <lineage>
        <taxon>Eukaryota</taxon>
        <taxon>Fungi</taxon>
        <taxon>Fungi incertae sedis</taxon>
        <taxon>Chytridiomycota</taxon>
        <taxon>Chytridiomycota incertae sedis</taxon>
        <taxon>Chytridiomycetes</taxon>
        <taxon>Synchytriales</taxon>
        <taxon>Synchytriaceae</taxon>
        <taxon>Synchytrium</taxon>
    </lineage>
</organism>
<keyword evidence="1" id="KW-0175">Coiled coil</keyword>
<protein>
    <recommendedName>
        <fullName evidence="2">Tf2-1-like SH3-like domain-containing protein</fullName>
    </recommendedName>
</protein>
<dbReference type="Pfam" id="PF24626">
    <property type="entry name" value="SH3_Tf2-1"/>
    <property type="match status" value="1"/>
</dbReference>
<dbReference type="OrthoDB" id="2447764at2759"/>
<comment type="caution">
    <text evidence="3">The sequence shown here is derived from an EMBL/GenBank/DDBJ whole genome shotgun (WGS) entry which is preliminary data.</text>
</comment>
<accession>A0A507CRZ9</accession>
<dbReference type="PANTHER" id="PTHR45835:SF99">
    <property type="entry name" value="CHROMO DOMAIN-CONTAINING PROTEIN-RELATED"/>
    <property type="match status" value="1"/>
</dbReference>
<evidence type="ECO:0000313" key="3">
    <source>
        <dbReference type="EMBL" id="TPX41925.1"/>
    </source>
</evidence>
<name>A0A507CRZ9_9FUNG</name>